<keyword evidence="2" id="KW-0519">Myristate</keyword>
<organism evidence="7 8">
    <name type="scientific">Acaulospora morrowiae</name>
    <dbReference type="NCBI Taxonomy" id="94023"/>
    <lineage>
        <taxon>Eukaryota</taxon>
        <taxon>Fungi</taxon>
        <taxon>Fungi incertae sedis</taxon>
        <taxon>Mucoromycota</taxon>
        <taxon>Glomeromycotina</taxon>
        <taxon>Glomeromycetes</taxon>
        <taxon>Diversisporales</taxon>
        <taxon>Acaulosporaceae</taxon>
        <taxon>Acaulospora</taxon>
    </lineage>
</organism>
<dbReference type="GO" id="GO:0071230">
    <property type="term" value="P:cellular response to amino acid stimulus"/>
    <property type="evidence" value="ECO:0007669"/>
    <property type="project" value="InterPro"/>
</dbReference>
<sequence length="123" mass="14045">MGCCFSKEDEEPDEQTPLLDGGNTYKPTKFPRYDRFKEEELLQGIVQRTAENLIDISNTHATERLQPPDFIDRTNDVKEIISTIKLDSKALQKIQADNTLTKLQNRTSSSQQTRPPHLVLKDG</sequence>
<keyword evidence="5" id="KW-0449">Lipoprotein</keyword>
<dbReference type="GO" id="GO:0016197">
    <property type="term" value="P:endosomal transport"/>
    <property type="evidence" value="ECO:0007669"/>
    <property type="project" value="InterPro"/>
</dbReference>
<dbReference type="OrthoDB" id="5562028at2759"/>
<feature type="compositionally biased region" description="Polar residues" evidence="6">
    <location>
        <begin position="102"/>
        <end position="114"/>
    </location>
</feature>
<dbReference type="GO" id="GO:0032008">
    <property type="term" value="P:positive regulation of TOR signaling"/>
    <property type="evidence" value="ECO:0007669"/>
    <property type="project" value="InterPro"/>
</dbReference>
<proteinExistence type="predicted"/>
<evidence type="ECO:0000256" key="1">
    <source>
        <dbReference type="ARBA" id="ARBA00004308"/>
    </source>
</evidence>
<dbReference type="InterPro" id="IPR028209">
    <property type="entry name" value="LAMTOR1/MEH1"/>
</dbReference>
<feature type="region of interest" description="Disordered" evidence="6">
    <location>
        <begin position="1"/>
        <end position="26"/>
    </location>
</feature>
<evidence type="ECO:0000256" key="6">
    <source>
        <dbReference type="SAM" id="MobiDB-lite"/>
    </source>
</evidence>
<comment type="caution">
    <text evidence="7">The sequence shown here is derived from an EMBL/GenBank/DDBJ whole genome shotgun (WGS) entry which is preliminary data.</text>
</comment>
<feature type="non-terminal residue" evidence="7">
    <location>
        <position position="1"/>
    </location>
</feature>
<protein>
    <submittedName>
        <fullName evidence="7">8811_t:CDS:1</fullName>
    </submittedName>
</protein>
<comment type="subcellular location">
    <subcellularLocation>
        <location evidence="1">Endomembrane system</location>
    </subcellularLocation>
</comment>
<dbReference type="SMART" id="SM01262">
    <property type="entry name" value="LAMTOR"/>
    <property type="match status" value="1"/>
</dbReference>
<evidence type="ECO:0000313" key="7">
    <source>
        <dbReference type="EMBL" id="CAG8554488.1"/>
    </source>
</evidence>
<evidence type="ECO:0000256" key="3">
    <source>
        <dbReference type="ARBA" id="ARBA00023136"/>
    </source>
</evidence>
<accession>A0A9N9B8F4</accession>
<dbReference type="AlphaFoldDB" id="A0A9N9B8F4"/>
<keyword evidence="3" id="KW-0472">Membrane</keyword>
<dbReference type="Proteomes" id="UP000789342">
    <property type="component" value="Unassembled WGS sequence"/>
</dbReference>
<dbReference type="Pfam" id="PF15454">
    <property type="entry name" value="LAMTOR"/>
    <property type="match status" value="1"/>
</dbReference>
<name>A0A9N9B8F4_9GLOM</name>
<dbReference type="GO" id="GO:0031902">
    <property type="term" value="C:late endosome membrane"/>
    <property type="evidence" value="ECO:0007669"/>
    <property type="project" value="InterPro"/>
</dbReference>
<evidence type="ECO:0000313" key="8">
    <source>
        <dbReference type="Proteomes" id="UP000789342"/>
    </source>
</evidence>
<keyword evidence="4" id="KW-0564">Palmitate</keyword>
<dbReference type="GO" id="GO:0071986">
    <property type="term" value="C:Ragulator complex"/>
    <property type="evidence" value="ECO:0007669"/>
    <property type="project" value="InterPro"/>
</dbReference>
<gene>
    <name evidence="7" type="ORF">AMORRO_LOCUS5727</name>
</gene>
<keyword evidence="8" id="KW-1185">Reference proteome</keyword>
<evidence type="ECO:0000256" key="4">
    <source>
        <dbReference type="ARBA" id="ARBA00023139"/>
    </source>
</evidence>
<dbReference type="GO" id="GO:0043410">
    <property type="term" value="P:positive regulation of MAPK cascade"/>
    <property type="evidence" value="ECO:0007669"/>
    <property type="project" value="InterPro"/>
</dbReference>
<feature type="region of interest" description="Disordered" evidence="6">
    <location>
        <begin position="102"/>
        <end position="123"/>
    </location>
</feature>
<dbReference type="GO" id="GO:0045121">
    <property type="term" value="C:membrane raft"/>
    <property type="evidence" value="ECO:0007669"/>
    <property type="project" value="InterPro"/>
</dbReference>
<reference evidence="7" key="1">
    <citation type="submission" date="2021-06" db="EMBL/GenBank/DDBJ databases">
        <authorList>
            <person name="Kallberg Y."/>
            <person name="Tangrot J."/>
            <person name="Rosling A."/>
        </authorList>
    </citation>
    <scope>NUCLEOTIDE SEQUENCE</scope>
    <source>
        <strain evidence="7">CL551</strain>
    </source>
</reference>
<dbReference type="EMBL" id="CAJVPV010003558">
    <property type="protein sequence ID" value="CAG8554488.1"/>
    <property type="molecule type" value="Genomic_DNA"/>
</dbReference>
<evidence type="ECO:0000256" key="2">
    <source>
        <dbReference type="ARBA" id="ARBA00022707"/>
    </source>
</evidence>
<evidence type="ECO:0000256" key="5">
    <source>
        <dbReference type="ARBA" id="ARBA00023288"/>
    </source>
</evidence>
<dbReference type="GO" id="GO:0001919">
    <property type="term" value="P:regulation of receptor recycling"/>
    <property type="evidence" value="ECO:0007669"/>
    <property type="project" value="InterPro"/>
</dbReference>